<evidence type="ECO:0000256" key="3">
    <source>
        <dbReference type="PROSITE-ProRule" id="PRU00169"/>
    </source>
</evidence>
<dbReference type="Gene3D" id="1.20.120.160">
    <property type="entry name" value="HPT domain"/>
    <property type="match status" value="1"/>
</dbReference>
<evidence type="ECO:0000259" key="6">
    <source>
        <dbReference type="PROSITE" id="PS50887"/>
    </source>
</evidence>
<dbReference type="Gene3D" id="3.40.50.2300">
    <property type="match status" value="2"/>
</dbReference>
<dbReference type="PANTHER" id="PTHR33121">
    <property type="entry name" value="CYCLIC DI-GMP PHOSPHODIESTERASE PDEF"/>
    <property type="match status" value="1"/>
</dbReference>
<comment type="caution">
    <text evidence="8">The sequence shown here is derived from an EMBL/GenBank/DDBJ whole genome shotgun (WGS) entry which is preliminary data.</text>
</comment>
<dbReference type="InterPro" id="IPR035919">
    <property type="entry name" value="EAL_sf"/>
</dbReference>
<dbReference type="EMBL" id="MASR01000001">
    <property type="protein sequence ID" value="OFE12445.1"/>
    <property type="molecule type" value="Genomic_DNA"/>
</dbReference>
<proteinExistence type="predicted"/>
<dbReference type="PROSITE" id="PS50887">
    <property type="entry name" value="GGDEF"/>
    <property type="match status" value="1"/>
</dbReference>
<evidence type="ECO:0000259" key="7">
    <source>
        <dbReference type="PROSITE" id="PS50894"/>
    </source>
</evidence>
<dbReference type="InterPro" id="IPR050706">
    <property type="entry name" value="Cyclic-di-GMP_PDE-like"/>
</dbReference>
<evidence type="ECO:0000259" key="5">
    <source>
        <dbReference type="PROSITE" id="PS50883"/>
    </source>
</evidence>
<dbReference type="GO" id="GO:0071111">
    <property type="term" value="F:cyclic-guanylate-specific phosphodiesterase activity"/>
    <property type="evidence" value="ECO:0007669"/>
    <property type="project" value="InterPro"/>
</dbReference>
<feature type="modified residue" description="4-aspartylphosphate" evidence="3">
    <location>
        <position position="306"/>
    </location>
</feature>
<dbReference type="SMART" id="SM00267">
    <property type="entry name" value="GGDEF"/>
    <property type="match status" value="1"/>
</dbReference>
<dbReference type="Pfam" id="PF01627">
    <property type="entry name" value="Hpt"/>
    <property type="match status" value="1"/>
</dbReference>
<feature type="domain" description="Response regulatory" evidence="4">
    <location>
        <begin position="131"/>
        <end position="248"/>
    </location>
</feature>
<dbReference type="NCBIfam" id="TIGR00254">
    <property type="entry name" value="GGDEF"/>
    <property type="match status" value="1"/>
</dbReference>
<dbReference type="Pfam" id="PF00072">
    <property type="entry name" value="Response_reg"/>
    <property type="match status" value="2"/>
</dbReference>
<dbReference type="Pfam" id="PF00990">
    <property type="entry name" value="GGDEF"/>
    <property type="match status" value="1"/>
</dbReference>
<dbReference type="InterPro" id="IPR000160">
    <property type="entry name" value="GGDEF_dom"/>
</dbReference>
<dbReference type="Proteomes" id="UP000175669">
    <property type="component" value="Unassembled WGS sequence"/>
</dbReference>
<gene>
    <name evidence="8" type="ORF">PHACT_04265</name>
</gene>
<evidence type="ECO:0000256" key="1">
    <source>
        <dbReference type="ARBA" id="ARBA00023012"/>
    </source>
</evidence>
<dbReference type="SUPFAM" id="SSF47226">
    <property type="entry name" value="Histidine-containing phosphotransfer domain, HPT domain"/>
    <property type="match status" value="1"/>
</dbReference>
<feature type="domain" description="GGDEF" evidence="6">
    <location>
        <begin position="420"/>
        <end position="554"/>
    </location>
</feature>
<dbReference type="STRING" id="1524254.PHACT_04265"/>
<keyword evidence="9" id="KW-1185">Reference proteome</keyword>
<feature type="modified residue" description="Phosphohistidine" evidence="2">
    <location>
        <position position="51"/>
    </location>
</feature>
<evidence type="ECO:0008006" key="10">
    <source>
        <dbReference type="Google" id="ProtNLM"/>
    </source>
</evidence>
<dbReference type="CDD" id="cd00156">
    <property type="entry name" value="REC"/>
    <property type="match status" value="2"/>
</dbReference>
<keyword evidence="1" id="KW-0902">Two-component regulatory system</keyword>
<protein>
    <recommendedName>
        <fullName evidence="10">Histidine kinase</fullName>
    </recommendedName>
</protein>
<evidence type="ECO:0000259" key="4">
    <source>
        <dbReference type="PROSITE" id="PS50110"/>
    </source>
</evidence>
<dbReference type="SUPFAM" id="SSF52172">
    <property type="entry name" value="CheY-like"/>
    <property type="match status" value="2"/>
</dbReference>
<dbReference type="PROSITE" id="PS50883">
    <property type="entry name" value="EAL"/>
    <property type="match status" value="1"/>
</dbReference>
<dbReference type="RefSeq" id="WP_070116068.1">
    <property type="nucleotide sequence ID" value="NZ_MASR01000001.1"/>
</dbReference>
<organism evidence="8 9">
    <name type="scientific">Pseudohongiella acticola</name>
    <dbReference type="NCBI Taxonomy" id="1524254"/>
    <lineage>
        <taxon>Bacteria</taxon>
        <taxon>Pseudomonadati</taxon>
        <taxon>Pseudomonadota</taxon>
        <taxon>Gammaproteobacteria</taxon>
        <taxon>Pseudomonadales</taxon>
        <taxon>Pseudohongiellaceae</taxon>
        <taxon>Pseudohongiella</taxon>
    </lineage>
</organism>
<dbReference type="OrthoDB" id="9816034at2"/>
<dbReference type="PROSITE" id="PS50110">
    <property type="entry name" value="RESPONSE_REGULATORY"/>
    <property type="match status" value="2"/>
</dbReference>
<dbReference type="GO" id="GO:0000160">
    <property type="term" value="P:phosphorelay signal transduction system"/>
    <property type="evidence" value="ECO:0007669"/>
    <property type="project" value="UniProtKB-KW"/>
</dbReference>
<feature type="domain" description="EAL" evidence="5">
    <location>
        <begin position="563"/>
        <end position="815"/>
    </location>
</feature>
<dbReference type="InterPro" id="IPR036641">
    <property type="entry name" value="HPT_dom_sf"/>
</dbReference>
<dbReference type="InterPro" id="IPR001633">
    <property type="entry name" value="EAL_dom"/>
</dbReference>
<evidence type="ECO:0000313" key="8">
    <source>
        <dbReference type="EMBL" id="OFE12445.1"/>
    </source>
</evidence>
<dbReference type="PANTHER" id="PTHR33121:SF70">
    <property type="entry name" value="SIGNALING PROTEIN YKOW"/>
    <property type="match status" value="1"/>
</dbReference>
<dbReference type="AlphaFoldDB" id="A0A1E8CJG4"/>
<dbReference type="SMART" id="SM00052">
    <property type="entry name" value="EAL"/>
    <property type="match status" value="1"/>
</dbReference>
<sequence length="818" mass="91225">MHSSFHEELAVLSEEYQRHLADYRLNLEQCWQELQNSPTSATLKEISSIAHRLAGSGKAYGFDSLSHVAKGLEMACNSAATKPAPEFSHTLDQHVVDLLDCLRTNTSHAHGNESTPVSHHHQVSAGDDAATILIFDDDTDFCKMLSHLLRSTGYTVHGIDTLDAFVSCIERYRPGAVIVDMDFFGKRFAGANKVLEWRQRNGEPIPVIFVSGYDSFELRLAAVRAGGNFFLSKPLDEDRLLHLLDSELNLGPKNPCRVLLVDDDTDLLRLYKSTLTQAGFAVQTASGATSALFLLNQELPNLVLIDVHMPHCNGIELGQLIRQHEKFSHVPLLFMSAANDIDTQLACARLTSDEYVSKPIEPWRLVMLVKSRSSRQRSPGSVASSHGGIEQQRDPLTALHSLGSFRARVQSRLDSLQSHQTFAVLKLDVRDFHTVNNVYGRITGDQVLQRLAWELSQCLDDDGILGRESGDEFLIMTGTGATATSVTQLAESLAATTRKPMQFDDQRTIVLSSDIGIAMTTLDTKIADDLIRHADSALFVARRSSAPTVKYFDASLEDHQRDRFNLAQEVRHALQQNQFTAAYQAVFSFKDGSLIGFEALARWQHPSRGLIGPGAFMQVMEEQGFISELTLLMLETALKQLAHWRKTHSNLFMSINLSALDIQKPDFIDALKNLLNIYQLTPDSVVLEITETALLADWQTAIQTIDILRAMGVKLALDDFGTGYSSLSYLNRIRPSTLKIDKSFVSEWSESHDESLLRTMVHLGHDMDMNVVAEGIETVEELNFLKDINCNCYQGFLRARPMFKDDVALADWFSASKP</sequence>
<dbReference type="Gene3D" id="3.20.20.450">
    <property type="entry name" value="EAL domain"/>
    <property type="match status" value="1"/>
</dbReference>
<dbReference type="SUPFAM" id="SSF141868">
    <property type="entry name" value="EAL domain-like"/>
    <property type="match status" value="1"/>
</dbReference>
<dbReference type="Pfam" id="PF00563">
    <property type="entry name" value="EAL"/>
    <property type="match status" value="1"/>
</dbReference>
<dbReference type="CDD" id="cd01948">
    <property type="entry name" value="EAL"/>
    <property type="match status" value="1"/>
</dbReference>
<reference evidence="9" key="1">
    <citation type="submission" date="2016-07" db="EMBL/GenBank/DDBJ databases">
        <authorList>
            <person name="Florea S."/>
            <person name="Webb J.S."/>
            <person name="Jaromczyk J."/>
            <person name="Schardl C.L."/>
        </authorList>
    </citation>
    <scope>NUCLEOTIDE SEQUENCE [LARGE SCALE GENOMIC DNA]</scope>
    <source>
        <strain evidence="9">KCTC 42131</strain>
    </source>
</reference>
<dbReference type="PROSITE" id="PS50894">
    <property type="entry name" value="HPT"/>
    <property type="match status" value="1"/>
</dbReference>
<dbReference type="SUPFAM" id="SSF55073">
    <property type="entry name" value="Nucleotide cyclase"/>
    <property type="match status" value="1"/>
</dbReference>
<accession>A0A1E8CJG4</accession>
<dbReference type="SMART" id="SM00448">
    <property type="entry name" value="REC"/>
    <property type="match status" value="2"/>
</dbReference>
<evidence type="ECO:0000313" key="9">
    <source>
        <dbReference type="Proteomes" id="UP000175669"/>
    </source>
</evidence>
<dbReference type="CDD" id="cd01949">
    <property type="entry name" value="GGDEF"/>
    <property type="match status" value="1"/>
</dbReference>
<dbReference type="InterPro" id="IPR011006">
    <property type="entry name" value="CheY-like_superfamily"/>
</dbReference>
<feature type="domain" description="HPt" evidence="7">
    <location>
        <begin position="12"/>
        <end position="116"/>
    </location>
</feature>
<feature type="domain" description="Response regulatory" evidence="4">
    <location>
        <begin position="257"/>
        <end position="373"/>
    </location>
</feature>
<dbReference type="InterPro" id="IPR008207">
    <property type="entry name" value="Sig_transdc_His_kin_Hpt_dom"/>
</dbReference>
<dbReference type="Gene3D" id="3.30.70.270">
    <property type="match status" value="1"/>
</dbReference>
<dbReference type="InterPro" id="IPR029787">
    <property type="entry name" value="Nucleotide_cyclase"/>
</dbReference>
<feature type="modified residue" description="4-aspartylphosphate" evidence="3">
    <location>
        <position position="180"/>
    </location>
</feature>
<evidence type="ECO:0000256" key="2">
    <source>
        <dbReference type="PROSITE-ProRule" id="PRU00110"/>
    </source>
</evidence>
<dbReference type="InterPro" id="IPR043128">
    <property type="entry name" value="Rev_trsase/Diguanyl_cyclase"/>
</dbReference>
<dbReference type="InterPro" id="IPR001789">
    <property type="entry name" value="Sig_transdc_resp-reg_receiver"/>
</dbReference>
<name>A0A1E8CJG4_9GAMM</name>
<dbReference type="GO" id="GO:0004672">
    <property type="term" value="F:protein kinase activity"/>
    <property type="evidence" value="ECO:0007669"/>
    <property type="project" value="UniProtKB-ARBA"/>
</dbReference>
<keyword evidence="3" id="KW-0597">Phosphoprotein</keyword>